<dbReference type="OrthoDB" id="506431at2759"/>
<dbReference type="VEuPathDB" id="FungiDB:HMPREF1541_09338"/>
<dbReference type="SUPFAM" id="SSF54637">
    <property type="entry name" value="Thioesterase/thiol ester dehydrase-isomerase"/>
    <property type="match status" value="1"/>
</dbReference>
<dbReference type="InterPro" id="IPR006683">
    <property type="entry name" value="Thioestr_dom"/>
</dbReference>
<dbReference type="RefSeq" id="XP_008712234.1">
    <property type="nucleotide sequence ID" value="XM_008714012.1"/>
</dbReference>
<evidence type="ECO:0000313" key="3">
    <source>
        <dbReference type="Proteomes" id="UP000030752"/>
    </source>
</evidence>
<name>W2S9V6_CYPE1</name>
<reference evidence="2 3" key="1">
    <citation type="submission" date="2013-03" db="EMBL/GenBank/DDBJ databases">
        <title>The Genome Sequence of Phialophora europaea CBS 101466.</title>
        <authorList>
            <consortium name="The Broad Institute Genomics Platform"/>
            <person name="Cuomo C."/>
            <person name="de Hoog S."/>
            <person name="Gorbushina A."/>
            <person name="Walker B."/>
            <person name="Young S.K."/>
            <person name="Zeng Q."/>
            <person name="Gargeya S."/>
            <person name="Fitzgerald M."/>
            <person name="Haas B."/>
            <person name="Abouelleil A."/>
            <person name="Allen A.W."/>
            <person name="Alvarado L."/>
            <person name="Arachchi H.M."/>
            <person name="Berlin A.M."/>
            <person name="Chapman S.B."/>
            <person name="Gainer-Dewar J."/>
            <person name="Goldberg J."/>
            <person name="Griggs A."/>
            <person name="Gujja S."/>
            <person name="Hansen M."/>
            <person name="Howarth C."/>
            <person name="Imamovic A."/>
            <person name="Ireland A."/>
            <person name="Larimer J."/>
            <person name="McCowan C."/>
            <person name="Murphy C."/>
            <person name="Pearson M."/>
            <person name="Poon T.W."/>
            <person name="Priest M."/>
            <person name="Roberts A."/>
            <person name="Saif S."/>
            <person name="Shea T."/>
            <person name="Sisk P."/>
            <person name="Sykes S."/>
            <person name="Wortman J."/>
            <person name="Nusbaum C."/>
            <person name="Birren B."/>
        </authorList>
    </citation>
    <scope>NUCLEOTIDE SEQUENCE [LARGE SCALE GENOMIC DNA]</scope>
    <source>
        <strain evidence="2 3">CBS 101466</strain>
    </source>
</reference>
<dbReference type="Pfam" id="PF03061">
    <property type="entry name" value="4HBT"/>
    <property type="match status" value="1"/>
</dbReference>
<evidence type="ECO:0000259" key="1">
    <source>
        <dbReference type="Pfam" id="PF03061"/>
    </source>
</evidence>
<dbReference type="EMBL" id="KB822712">
    <property type="protein sequence ID" value="ETN45506.1"/>
    <property type="molecule type" value="Genomic_DNA"/>
</dbReference>
<dbReference type="HOGENOM" id="CLU_052827_4_2_1"/>
<organism evidence="2 3">
    <name type="scientific">Cyphellophora europaea (strain CBS 101466)</name>
    <name type="common">Phialophora europaea</name>
    <dbReference type="NCBI Taxonomy" id="1220924"/>
    <lineage>
        <taxon>Eukaryota</taxon>
        <taxon>Fungi</taxon>
        <taxon>Dikarya</taxon>
        <taxon>Ascomycota</taxon>
        <taxon>Pezizomycotina</taxon>
        <taxon>Eurotiomycetes</taxon>
        <taxon>Chaetothyriomycetidae</taxon>
        <taxon>Chaetothyriales</taxon>
        <taxon>Cyphellophoraceae</taxon>
        <taxon>Cyphellophora</taxon>
    </lineage>
</organism>
<accession>W2S9V6</accession>
<evidence type="ECO:0000313" key="2">
    <source>
        <dbReference type="EMBL" id="ETN45506.1"/>
    </source>
</evidence>
<feature type="domain" description="Thioesterase" evidence="1">
    <location>
        <begin position="118"/>
        <end position="181"/>
    </location>
</feature>
<dbReference type="GeneID" id="19976677"/>
<sequence>MSAWKSSSFIQDSRKLPVDPQDLDFFKTVPSLQQWLGNPHYSVVGTSARIPRDDGENDLFAITLKTTSTIPKWLLVVRDEAVDPRPDRRDEPPNGSADKPDIILLVNLEQGTNGFKAVAHGGLLSALLDETLSYCVEFARQRRYEAREHLFTANLNIDFRQPVVTPGVAVIKSWVTKVEGRKYWLSGQIEGVEGHVCVQVKGLWISARPGKI</sequence>
<keyword evidence="3" id="KW-1185">Reference proteome</keyword>
<proteinExistence type="predicted"/>
<dbReference type="PANTHER" id="PTHR47260:SF3">
    <property type="entry name" value="THIOESTERASE FAMILY PROTEIN (AFU_ORTHOLOGUE AFUA_7G03960)"/>
    <property type="match status" value="1"/>
</dbReference>
<dbReference type="STRING" id="1220924.W2S9V6"/>
<dbReference type="Proteomes" id="UP000030752">
    <property type="component" value="Unassembled WGS sequence"/>
</dbReference>
<dbReference type="InParanoid" id="W2S9V6"/>
<gene>
    <name evidence="2" type="ORF">HMPREF1541_09338</name>
</gene>
<dbReference type="InterPro" id="IPR052061">
    <property type="entry name" value="PTE-AB_protein"/>
</dbReference>
<dbReference type="InterPro" id="IPR029069">
    <property type="entry name" value="HotDog_dom_sf"/>
</dbReference>
<dbReference type="CDD" id="cd03443">
    <property type="entry name" value="PaaI_thioesterase"/>
    <property type="match status" value="1"/>
</dbReference>
<dbReference type="PANTHER" id="PTHR47260">
    <property type="entry name" value="UPF0644 PROTEIN PB2B4.06"/>
    <property type="match status" value="1"/>
</dbReference>
<dbReference type="Gene3D" id="3.10.129.10">
    <property type="entry name" value="Hotdog Thioesterase"/>
    <property type="match status" value="1"/>
</dbReference>
<dbReference type="AlphaFoldDB" id="W2S9V6"/>
<dbReference type="eggNOG" id="KOG4781">
    <property type="taxonomic scope" value="Eukaryota"/>
</dbReference>
<protein>
    <recommendedName>
        <fullName evidence="1">Thioesterase domain-containing protein</fullName>
    </recommendedName>
</protein>